<name>A0ABT0HK24_9BACT</name>
<reference evidence="2 3" key="1">
    <citation type="submission" date="2022-04" db="EMBL/GenBank/DDBJ databases">
        <title>Spirosoma sp. strain RP8 genome sequencing and assembly.</title>
        <authorList>
            <person name="Jung Y."/>
        </authorList>
    </citation>
    <scope>NUCLEOTIDE SEQUENCE [LARGE SCALE GENOMIC DNA]</scope>
    <source>
        <strain evidence="2 3">RP8</strain>
    </source>
</reference>
<protein>
    <submittedName>
        <fullName evidence="2">DUF2141 domain-containing protein</fullName>
    </submittedName>
</protein>
<comment type="caution">
    <text evidence="2">The sequence shown here is derived from an EMBL/GenBank/DDBJ whole genome shotgun (WGS) entry which is preliminary data.</text>
</comment>
<dbReference type="Proteomes" id="UP001202180">
    <property type="component" value="Unassembled WGS sequence"/>
</dbReference>
<evidence type="ECO:0000256" key="1">
    <source>
        <dbReference type="SAM" id="SignalP"/>
    </source>
</evidence>
<proteinExistence type="predicted"/>
<keyword evidence="3" id="KW-1185">Reference proteome</keyword>
<feature type="signal peptide" evidence="1">
    <location>
        <begin position="1"/>
        <end position="20"/>
    </location>
</feature>
<organism evidence="2 3">
    <name type="scientific">Spirosoma liriopis</name>
    <dbReference type="NCBI Taxonomy" id="2937440"/>
    <lineage>
        <taxon>Bacteria</taxon>
        <taxon>Pseudomonadati</taxon>
        <taxon>Bacteroidota</taxon>
        <taxon>Cytophagia</taxon>
        <taxon>Cytophagales</taxon>
        <taxon>Cytophagaceae</taxon>
        <taxon>Spirosoma</taxon>
    </lineage>
</organism>
<feature type="chain" id="PRO_5046545996" evidence="1">
    <location>
        <begin position="21"/>
        <end position="151"/>
    </location>
</feature>
<dbReference type="Pfam" id="PF09912">
    <property type="entry name" value="DUF2141"/>
    <property type="match status" value="1"/>
</dbReference>
<dbReference type="EMBL" id="JALPRF010000001">
    <property type="protein sequence ID" value="MCK8491945.1"/>
    <property type="molecule type" value="Genomic_DNA"/>
</dbReference>
<dbReference type="InterPro" id="IPR018673">
    <property type="entry name" value="DUF2141"/>
</dbReference>
<dbReference type="RefSeq" id="WP_248476535.1">
    <property type="nucleotide sequence ID" value="NZ_JALPRF010000001.1"/>
</dbReference>
<sequence>MKNLIPTLALLISVLSNAFATTTTPAKPTSETATHKLTVTITQVNKRTGKLYVGLAIDEATFKGTSAETKAVDVPPSGEITVTFDNLPEGRYAVRVYQDLNDNKKMDFSGQMPTEPFGFSNVAMLMGPPSFDQSSFDLNESKAVKIILMEM</sequence>
<evidence type="ECO:0000313" key="2">
    <source>
        <dbReference type="EMBL" id="MCK8491945.1"/>
    </source>
</evidence>
<keyword evidence="1" id="KW-0732">Signal</keyword>
<accession>A0ABT0HK24</accession>
<gene>
    <name evidence="2" type="ORF">M0L20_08795</name>
</gene>
<evidence type="ECO:0000313" key="3">
    <source>
        <dbReference type="Proteomes" id="UP001202180"/>
    </source>
</evidence>